<proteinExistence type="predicted"/>
<gene>
    <name evidence="1" type="ORF">EXIGLDRAFT_692377</name>
</gene>
<name>A0A165I342_EXIGL</name>
<organism evidence="1 2">
    <name type="scientific">Exidia glandulosa HHB12029</name>
    <dbReference type="NCBI Taxonomy" id="1314781"/>
    <lineage>
        <taxon>Eukaryota</taxon>
        <taxon>Fungi</taxon>
        <taxon>Dikarya</taxon>
        <taxon>Basidiomycota</taxon>
        <taxon>Agaricomycotina</taxon>
        <taxon>Agaricomycetes</taxon>
        <taxon>Auriculariales</taxon>
        <taxon>Exidiaceae</taxon>
        <taxon>Exidia</taxon>
    </lineage>
</organism>
<sequence>MSGNFMLDPDLAFAVTQRTAEIVFEGTRRLHIAAAHTGHVPLPDFFSVVRRRFEETMWNLARGSNMGPFPRRVRLPDEVWFMVWQDLPLVDRLRVTHVCHDWRRLALGTPLIWCDIDLWVYRHPDACKCDDCSLTPGLHPMLSNARLVRHVLSLSQKLPLYVTFGDRDTVFELGFSSECRDAVKVLVGALEPHAGRIAALHGTLASPFVMTMFFESVSAFPRLVSMSVTTSNPEALGVPLYRTVVSFPQLRTLHITGGWANWLLDNQVFPAVATLRVTFAWTNATLALIRACPSIECLELWIPDRIDGRERQRDEFVAAVKAIPHVRLLNMTNRFDMHLGMLINDKSRPRYECVYTKPPSYTMHFLALDDTESFFCTRQGDMIVLRAETSSRSGRKIRTFSFPFEEKVEMAPLWENFEPDALKHITCDATLWYLVTECMPRFKFLISLTLTFTESESFADYKSGLGDPPDIDKLNESYYLFPALRTVTFRKSSGGTVELPEWWCEAFLETLELDEDHHVKFRRKGVTLRYDRDYESDMPHPSELILPRLMKPILRRGCAAQDQDEDELEEGDEEVIYDHEAFASAYLSSLADARDLAF</sequence>
<dbReference type="InterPro" id="IPR036047">
    <property type="entry name" value="F-box-like_dom_sf"/>
</dbReference>
<dbReference type="SUPFAM" id="SSF81383">
    <property type="entry name" value="F-box domain"/>
    <property type="match status" value="1"/>
</dbReference>
<protein>
    <submittedName>
        <fullName evidence="1">Uncharacterized protein</fullName>
    </submittedName>
</protein>
<dbReference type="EMBL" id="KV426001">
    <property type="protein sequence ID" value="KZV92826.1"/>
    <property type="molecule type" value="Genomic_DNA"/>
</dbReference>
<evidence type="ECO:0000313" key="1">
    <source>
        <dbReference type="EMBL" id="KZV92826.1"/>
    </source>
</evidence>
<evidence type="ECO:0000313" key="2">
    <source>
        <dbReference type="Proteomes" id="UP000077266"/>
    </source>
</evidence>
<dbReference type="InParanoid" id="A0A165I342"/>
<keyword evidence="2" id="KW-1185">Reference proteome</keyword>
<dbReference type="Proteomes" id="UP000077266">
    <property type="component" value="Unassembled WGS sequence"/>
</dbReference>
<reference evidence="1 2" key="1">
    <citation type="journal article" date="2016" name="Mol. Biol. Evol.">
        <title>Comparative Genomics of Early-Diverging Mushroom-Forming Fungi Provides Insights into the Origins of Lignocellulose Decay Capabilities.</title>
        <authorList>
            <person name="Nagy L.G."/>
            <person name="Riley R."/>
            <person name="Tritt A."/>
            <person name="Adam C."/>
            <person name="Daum C."/>
            <person name="Floudas D."/>
            <person name="Sun H."/>
            <person name="Yadav J.S."/>
            <person name="Pangilinan J."/>
            <person name="Larsson K.H."/>
            <person name="Matsuura K."/>
            <person name="Barry K."/>
            <person name="Labutti K."/>
            <person name="Kuo R."/>
            <person name="Ohm R.A."/>
            <person name="Bhattacharya S.S."/>
            <person name="Shirouzu T."/>
            <person name="Yoshinaga Y."/>
            <person name="Martin F.M."/>
            <person name="Grigoriev I.V."/>
            <person name="Hibbett D.S."/>
        </authorList>
    </citation>
    <scope>NUCLEOTIDE SEQUENCE [LARGE SCALE GENOMIC DNA]</scope>
    <source>
        <strain evidence="1 2">HHB12029</strain>
    </source>
</reference>
<dbReference type="Gene3D" id="1.20.1280.50">
    <property type="match status" value="1"/>
</dbReference>
<dbReference type="AlphaFoldDB" id="A0A165I342"/>
<dbReference type="OrthoDB" id="2269034at2759"/>
<accession>A0A165I342</accession>